<feature type="signal peptide" evidence="1">
    <location>
        <begin position="1"/>
        <end position="21"/>
    </location>
</feature>
<name>A0ABM7Q7A2_9GAMM</name>
<accession>A0ABM7Q7A2</accession>
<protein>
    <recommendedName>
        <fullName evidence="4">Lipoprotein</fullName>
    </recommendedName>
</protein>
<gene>
    <name evidence="2" type="ORF">LYSCAS_23020</name>
</gene>
<dbReference type="RefSeq" id="WP_213434212.1">
    <property type="nucleotide sequence ID" value="NZ_AP024545.1"/>
</dbReference>
<sequence>MHRWLAQGALTSMAFMLAALAGCSTTQQYTRAVHALHTEAPHLWCWTSTASLSPTYHGARCSESTDADLAEAQCIKTLSDAATHRPGVNSAKRDVESCMRDEGWSLFPLAFYLQTHDTRNCRVQDDPLVWCPDWE</sequence>
<feature type="chain" id="PRO_5045158138" description="Lipoprotein" evidence="1">
    <location>
        <begin position="22"/>
        <end position="135"/>
    </location>
</feature>
<keyword evidence="3" id="KW-1185">Reference proteome</keyword>
<reference evidence="2 3" key="1">
    <citation type="submission" date="2021-03" db="EMBL/GenBank/DDBJ databases">
        <title>Complete Genome Sequences of Two Lysobacter Strains Isolated from Sea Water (Lysobacter caseinilyticus) and Soil (Lysobacter helvus) in South Korea.</title>
        <authorList>
            <person name="Watanabe Y."/>
            <person name="Arakawa K."/>
        </authorList>
    </citation>
    <scope>NUCLEOTIDE SEQUENCE [LARGE SCALE GENOMIC DNA]</scope>
    <source>
        <strain evidence="2 3">KVB24</strain>
    </source>
</reference>
<dbReference type="Proteomes" id="UP000681317">
    <property type="component" value="Chromosome"/>
</dbReference>
<dbReference type="PROSITE" id="PS51257">
    <property type="entry name" value="PROKAR_LIPOPROTEIN"/>
    <property type="match status" value="1"/>
</dbReference>
<evidence type="ECO:0000256" key="1">
    <source>
        <dbReference type="SAM" id="SignalP"/>
    </source>
</evidence>
<keyword evidence="1" id="KW-0732">Signal</keyword>
<organism evidence="2 3">
    <name type="scientific">Noviluteimonas caseinilytica</name>
    <dbReference type="NCBI Taxonomy" id="2675101"/>
    <lineage>
        <taxon>Bacteria</taxon>
        <taxon>Pseudomonadati</taxon>
        <taxon>Pseudomonadota</taxon>
        <taxon>Gammaproteobacteria</taxon>
        <taxon>Lysobacterales</taxon>
        <taxon>Lysobacteraceae</taxon>
        <taxon>Noviluteimonas</taxon>
    </lineage>
</organism>
<evidence type="ECO:0000313" key="3">
    <source>
        <dbReference type="Proteomes" id="UP000681317"/>
    </source>
</evidence>
<dbReference type="EMBL" id="AP024545">
    <property type="protein sequence ID" value="BCT93278.1"/>
    <property type="molecule type" value="Genomic_DNA"/>
</dbReference>
<evidence type="ECO:0000313" key="2">
    <source>
        <dbReference type="EMBL" id="BCT93278.1"/>
    </source>
</evidence>
<proteinExistence type="predicted"/>
<evidence type="ECO:0008006" key="4">
    <source>
        <dbReference type="Google" id="ProtNLM"/>
    </source>
</evidence>